<feature type="compositionally biased region" description="Pro residues" evidence="1">
    <location>
        <begin position="35"/>
        <end position="45"/>
    </location>
</feature>
<dbReference type="RefSeq" id="WP_359657026.1">
    <property type="nucleotide sequence ID" value="NZ_JBEXZP010000162.1"/>
</dbReference>
<feature type="region of interest" description="Disordered" evidence="1">
    <location>
        <begin position="27"/>
        <end position="61"/>
    </location>
</feature>
<comment type="caution">
    <text evidence="2">The sequence shown here is derived from an EMBL/GenBank/DDBJ whole genome shotgun (WGS) entry which is preliminary data.</text>
</comment>
<dbReference type="EMBL" id="JBEXZR010000060">
    <property type="protein sequence ID" value="MEU0712458.1"/>
    <property type="molecule type" value="Genomic_DNA"/>
</dbReference>
<evidence type="ECO:0000256" key="1">
    <source>
        <dbReference type="SAM" id="MobiDB-lite"/>
    </source>
</evidence>
<proteinExistence type="predicted"/>
<name>A0ABV2WGI6_9ACTN</name>
<evidence type="ECO:0000313" key="3">
    <source>
        <dbReference type="Proteomes" id="UP001550378"/>
    </source>
</evidence>
<protein>
    <submittedName>
        <fullName evidence="2">Uncharacterized protein</fullName>
    </submittedName>
</protein>
<evidence type="ECO:0000313" key="2">
    <source>
        <dbReference type="EMBL" id="MEU0712458.1"/>
    </source>
</evidence>
<sequence length="61" mass="6954">MDRIGTPQCVMNKVRFVGMVERFERDDDRHDYEPEPAPVEIPRPRPAVDGVMATRWGGGRG</sequence>
<accession>A0ABV2WGI6</accession>
<gene>
    <name evidence="2" type="ORF">ABZ508_34420</name>
</gene>
<reference evidence="2 3" key="1">
    <citation type="submission" date="2024-06" db="EMBL/GenBank/DDBJ databases">
        <title>The Natural Products Discovery Center: Release of the First 8490 Sequenced Strains for Exploring Actinobacteria Biosynthetic Diversity.</title>
        <authorList>
            <person name="Kalkreuter E."/>
            <person name="Kautsar S.A."/>
            <person name="Yang D."/>
            <person name="Bader C.D."/>
            <person name="Teijaro C.N."/>
            <person name="Fluegel L."/>
            <person name="Davis C.M."/>
            <person name="Simpson J.R."/>
            <person name="Lauterbach L."/>
            <person name="Steele A.D."/>
            <person name="Gui C."/>
            <person name="Meng S."/>
            <person name="Li G."/>
            <person name="Viehrig K."/>
            <person name="Ye F."/>
            <person name="Su P."/>
            <person name="Kiefer A.F."/>
            <person name="Nichols A."/>
            <person name="Cepeda A.J."/>
            <person name="Yan W."/>
            <person name="Fan B."/>
            <person name="Jiang Y."/>
            <person name="Adhikari A."/>
            <person name="Zheng C.-J."/>
            <person name="Schuster L."/>
            <person name="Cowan T.M."/>
            <person name="Smanski M.J."/>
            <person name="Chevrette M.G."/>
            <person name="De Carvalho L.P.S."/>
            <person name="Shen B."/>
        </authorList>
    </citation>
    <scope>NUCLEOTIDE SEQUENCE [LARGE SCALE GENOMIC DNA]</scope>
    <source>
        <strain evidence="2 3">NPDC006337</strain>
    </source>
</reference>
<organism evidence="2 3">
    <name type="scientific">Streptomyces lavendulocolor</name>
    <dbReference type="NCBI Taxonomy" id="67316"/>
    <lineage>
        <taxon>Bacteria</taxon>
        <taxon>Bacillati</taxon>
        <taxon>Actinomycetota</taxon>
        <taxon>Actinomycetes</taxon>
        <taxon>Kitasatosporales</taxon>
        <taxon>Streptomycetaceae</taxon>
        <taxon>Streptomyces</taxon>
    </lineage>
</organism>
<keyword evidence="3" id="KW-1185">Reference proteome</keyword>
<dbReference type="Proteomes" id="UP001550378">
    <property type="component" value="Unassembled WGS sequence"/>
</dbReference>